<dbReference type="InterPro" id="IPR055348">
    <property type="entry name" value="DctQ"/>
</dbReference>
<comment type="subunit">
    <text evidence="7">The complex comprises the extracytoplasmic solute receptor protein and the two transmembrane proteins.</text>
</comment>
<keyword evidence="2 7" id="KW-0813">Transport</keyword>
<evidence type="ECO:0000313" key="10">
    <source>
        <dbReference type="Proteomes" id="UP001620597"/>
    </source>
</evidence>
<evidence type="ECO:0000256" key="5">
    <source>
        <dbReference type="ARBA" id="ARBA00022989"/>
    </source>
</evidence>
<keyword evidence="4 7" id="KW-0812">Transmembrane</keyword>
<dbReference type="EMBL" id="JBBKTX010000007">
    <property type="protein sequence ID" value="MFK4752296.1"/>
    <property type="molecule type" value="Genomic_DNA"/>
</dbReference>
<evidence type="ECO:0000313" key="9">
    <source>
        <dbReference type="EMBL" id="MFK4752296.1"/>
    </source>
</evidence>
<sequence>MKFSLLAVLEYLCAKLSIITLMLMAAVTFADVFGRVVFNAPLGFAYELVGIFLAVSFYAGLYHVHKTSKHIRIDLFDGLFKGTPGVLVFWFGYLIEVVFFGALVVMVYQTLQDTRLFGETFMFLGFEKWLVLLVMFVLAVIAFVSLIVTTPETRSARLPRTERQG</sequence>
<evidence type="ECO:0000259" key="8">
    <source>
        <dbReference type="Pfam" id="PF04290"/>
    </source>
</evidence>
<accession>A0ABW8NH77</accession>
<evidence type="ECO:0000256" key="7">
    <source>
        <dbReference type="RuleBase" id="RU369079"/>
    </source>
</evidence>
<dbReference type="RefSeq" id="WP_369856725.1">
    <property type="nucleotide sequence ID" value="NZ_JBBKTX010000007.1"/>
</dbReference>
<proteinExistence type="inferred from homology"/>
<gene>
    <name evidence="9" type="ORF">WG929_07730</name>
</gene>
<evidence type="ECO:0000256" key="4">
    <source>
        <dbReference type="ARBA" id="ARBA00022692"/>
    </source>
</evidence>
<evidence type="ECO:0000256" key="1">
    <source>
        <dbReference type="ARBA" id="ARBA00004651"/>
    </source>
</evidence>
<keyword evidence="3" id="KW-1003">Cell membrane</keyword>
<feature type="transmembrane region" description="Helical" evidence="7">
    <location>
        <begin position="44"/>
        <end position="64"/>
    </location>
</feature>
<keyword evidence="5 7" id="KW-1133">Transmembrane helix</keyword>
<comment type="function">
    <text evidence="7">Part of the tripartite ATP-independent periplasmic (TRAP) transport system.</text>
</comment>
<feature type="transmembrane region" description="Helical" evidence="7">
    <location>
        <begin position="85"/>
        <end position="109"/>
    </location>
</feature>
<feature type="domain" description="Tripartite ATP-independent periplasmic transporters DctQ component" evidence="8">
    <location>
        <begin position="24"/>
        <end position="148"/>
    </location>
</feature>
<evidence type="ECO:0000256" key="2">
    <source>
        <dbReference type="ARBA" id="ARBA00022448"/>
    </source>
</evidence>
<reference evidence="9 10" key="1">
    <citation type="submission" date="2024-03" db="EMBL/GenBank/DDBJ databases">
        <title>High-quality draft genome sequence of Oceanobacter sp. wDCs-4.</title>
        <authorList>
            <person name="Dong C."/>
        </authorList>
    </citation>
    <scope>NUCLEOTIDE SEQUENCE [LARGE SCALE GENOMIC DNA]</scope>
    <source>
        <strain evidence="10">wDCs-4</strain>
    </source>
</reference>
<evidence type="ECO:0000256" key="3">
    <source>
        <dbReference type="ARBA" id="ARBA00022475"/>
    </source>
</evidence>
<comment type="similarity">
    <text evidence="7">Belongs to the TRAP transporter small permease family.</text>
</comment>
<organism evidence="9 10">
    <name type="scientific">Oceanobacter antarcticus</name>
    <dbReference type="NCBI Taxonomy" id="3133425"/>
    <lineage>
        <taxon>Bacteria</taxon>
        <taxon>Pseudomonadati</taxon>
        <taxon>Pseudomonadota</taxon>
        <taxon>Gammaproteobacteria</taxon>
        <taxon>Oceanospirillales</taxon>
        <taxon>Oceanospirillaceae</taxon>
        <taxon>Oceanobacter</taxon>
    </lineage>
</organism>
<keyword evidence="7" id="KW-0997">Cell inner membrane</keyword>
<name>A0ABW8NH77_9GAMM</name>
<keyword evidence="10" id="KW-1185">Reference proteome</keyword>
<comment type="subcellular location">
    <subcellularLocation>
        <location evidence="7">Cell inner membrane</location>
        <topology evidence="7">Multi-pass membrane protein</topology>
    </subcellularLocation>
    <subcellularLocation>
        <location evidence="1">Cell membrane</location>
        <topology evidence="1">Multi-pass membrane protein</topology>
    </subcellularLocation>
</comment>
<keyword evidence="6 7" id="KW-0472">Membrane</keyword>
<comment type="caution">
    <text evidence="9">The sequence shown here is derived from an EMBL/GenBank/DDBJ whole genome shotgun (WGS) entry which is preliminary data.</text>
</comment>
<evidence type="ECO:0000256" key="6">
    <source>
        <dbReference type="ARBA" id="ARBA00023136"/>
    </source>
</evidence>
<dbReference type="Pfam" id="PF04290">
    <property type="entry name" value="DctQ"/>
    <property type="match status" value="1"/>
</dbReference>
<feature type="transmembrane region" description="Helical" evidence="7">
    <location>
        <begin position="12"/>
        <end position="38"/>
    </location>
</feature>
<dbReference type="Proteomes" id="UP001620597">
    <property type="component" value="Unassembled WGS sequence"/>
</dbReference>
<feature type="transmembrane region" description="Helical" evidence="7">
    <location>
        <begin position="129"/>
        <end position="150"/>
    </location>
</feature>
<protein>
    <recommendedName>
        <fullName evidence="7">TRAP transporter small permease protein</fullName>
    </recommendedName>
</protein>